<feature type="signal peptide" evidence="1">
    <location>
        <begin position="1"/>
        <end position="21"/>
    </location>
</feature>
<evidence type="ECO:0000256" key="1">
    <source>
        <dbReference type="SAM" id="SignalP"/>
    </source>
</evidence>
<dbReference type="EMBL" id="FNJR01000008">
    <property type="protein sequence ID" value="SDP74269.1"/>
    <property type="molecule type" value="Genomic_DNA"/>
</dbReference>
<evidence type="ECO:0000313" key="2">
    <source>
        <dbReference type="EMBL" id="SDP74269.1"/>
    </source>
</evidence>
<evidence type="ECO:0000313" key="3">
    <source>
        <dbReference type="Proteomes" id="UP000199497"/>
    </source>
</evidence>
<keyword evidence="1" id="KW-0732">Signal</keyword>
<keyword evidence="3" id="KW-1185">Reference proteome</keyword>
<sequence>MIGRGLRVAAVLLAGLGLVSACGSSDRPRELSVSDVKPCELINRESLQGMRITQETQKLDFVPGVEAEGSTCFYTTRVGNRIYVNTITNRGIDRWINSSDDDDVRSEEVSRIQGFRSVRVWFDSERPDPDHKCRVYVDVAGGQSLEVRVEQSYSDEDPSTCTTARRFAEAAMNTLAD</sequence>
<evidence type="ECO:0008006" key="4">
    <source>
        <dbReference type="Google" id="ProtNLM"/>
    </source>
</evidence>
<dbReference type="Pfam" id="PF12079">
    <property type="entry name" value="DUF3558"/>
    <property type="match status" value="1"/>
</dbReference>
<proteinExistence type="predicted"/>
<feature type="chain" id="PRO_5039582660" description="DUF3558 domain-containing protein" evidence="1">
    <location>
        <begin position="22"/>
        <end position="177"/>
    </location>
</feature>
<reference evidence="3" key="1">
    <citation type="submission" date="2016-10" db="EMBL/GenBank/DDBJ databases">
        <authorList>
            <person name="Varghese N."/>
            <person name="Submissions S."/>
        </authorList>
    </citation>
    <scope>NUCLEOTIDE SEQUENCE [LARGE SCALE GENOMIC DNA]</scope>
    <source>
        <strain evidence="3">DSM 46732</strain>
    </source>
</reference>
<dbReference type="InterPro" id="IPR024520">
    <property type="entry name" value="DUF3558"/>
</dbReference>
<dbReference type="OrthoDB" id="3700944at2"/>
<dbReference type="AlphaFoldDB" id="A0A1H0V6V9"/>
<organism evidence="2 3">
    <name type="scientific">Actinopolyspora xinjiangensis</name>
    <dbReference type="NCBI Taxonomy" id="405564"/>
    <lineage>
        <taxon>Bacteria</taxon>
        <taxon>Bacillati</taxon>
        <taxon>Actinomycetota</taxon>
        <taxon>Actinomycetes</taxon>
        <taxon>Actinopolysporales</taxon>
        <taxon>Actinopolysporaceae</taxon>
        <taxon>Actinopolyspora</taxon>
    </lineage>
</organism>
<dbReference type="Proteomes" id="UP000199497">
    <property type="component" value="Unassembled WGS sequence"/>
</dbReference>
<dbReference type="RefSeq" id="WP_092602155.1">
    <property type="nucleotide sequence ID" value="NZ_FNJR01000008.1"/>
</dbReference>
<accession>A0A1H0V6V9</accession>
<gene>
    <name evidence="2" type="ORF">SAMN04487905_10852</name>
</gene>
<dbReference type="PROSITE" id="PS51257">
    <property type="entry name" value="PROKAR_LIPOPROTEIN"/>
    <property type="match status" value="1"/>
</dbReference>
<protein>
    <recommendedName>
        <fullName evidence="4">DUF3558 domain-containing protein</fullName>
    </recommendedName>
</protein>
<dbReference type="STRING" id="405564.SAMN04487905_10852"/>
<name>A0A1H0V6V9_9ACTN</name>